<dbReference type="NCBIfam" id="TIGR01697">
    <property type="entry name" value="PNPH-PUNA-XAPA"/>
    <property type="match status" value="1"/>
</dbReference>
<feature type="binding site" evidence="8">
    <location>
        <position position="236"/>
    </location>
    <ligand>
        <name>a purine D-ribonucleoside</name>
        <dbReference type="ChEBI" id="CHEBI:142355"/>
    </ligand>
</feature>
<name>A0A9D1K8P7_9FIRM</name>
<comment type="caution">
    <text evidence="10">The sequence shown here is derived from an EMBL/GenBank/DDBJ whole genome shotgun (WGS) entry which is preliminary data.</text>
</comment>
<dbReference type="InterPro" id="IPR035994">
    <property type="entry name" value="Nucleoside_phosphorylase_sf"/>
</dbReference>
<dbReference type="GO" id="GO:0004731">
    <property type="term" value="F:purine-nucleoside phosphorylase activity"/>
    <property type="evidence" value="ECO:0007669"/>
    <property type="project" value="UniProtKB-EC"/>
</dbReference>
<sequence>MDKRYEKLLGCRDYVRSVTDFVPKAALVLGSGLGGFVEALDVACEVPYSDIPGFPVSTVPGHAGKFIFGYLDGVPVVCMQGRVHYYEGYELSDVVLPARLMHLLGAEILFLTNASGGVNPSFDAGDFMLITDHIMTFFPNPLIGANIEELGTRFPDMSHVYDPELCDVIRGVAGKAGIAMKEGVYCQLTGPCFETPAEVRMLGVLGADAVGMSTAVEAVAARHCGMRVCGISCVCNKGAGLSPTPLTHEEVQAAADAAAPLFKRLVKESIEEMCKNI</sequence>
<gene>
    <name evidence="10" type="ORF">IAD42_07700</name>
</gene>
<dbReference type="InterPro" id="IPR000845">
    <property type="entry name" value="Nucleoside_phosphorylase_d"/>
</dbReference>
<proteinExistence type="inferred from homology"/>
<accession>A0A9D1K8P7</accession>
<feature type="binding site" evidence="8">
    <location>
        <position position="31"/>
    </location>
    <ligand>
        <name>phosphate</name>
        <dbReference type="ChEBI" id="CHEBI:43474"/>
    </ligand>
</feature>
<feature type="binding site" evidence="8">
    <location>
        <position position="194"/>
    </location>
    <ligand>
        <name>a purine D-ribonucleoside</name>
        <dbReference type="ChEBI" id="CHEBI:142355"/>
    </ligand>
</feature>
<evidence type="ECO:0000313" key="11">
    <source>
        <dbReference type="Proteomes" id="UP000886876"/>
    </source>
</evidence>
<organism evidence="10 11">
    <name type="scientific">Candidatus Scatomorpha pullistercoris</name>
    <dbReference type="NCBI Taxonomy" id="2840929"/>
    <lineage>
        <taxon>Bacteria</taxon>
        <taxon>Bacillati</taxon>
        <taxon>Bacillota</taxon>
        <taxon>Clostridia</taxon>
        <taxon>Eubacteriales</taxon>
        <taxon>Candidatus Scatomorpha</taxon>
    </lineage>
</organism>
<dbReference type="PANTHER" id="PTHR11904">
    <property type="entry name" value="METHYLTHIOADENOSINE/PURINE NUCLEOSIDE PHOSPHORYLASE"/>
    <property type="match status" value="1"/>
</dbReference>
<dbReference type="EC" id="2.4.2.1" evidence="7"/>
<dbReference type="NCBIfam" id="TIGR01700">
    <property type="entry name" value="PNPH"/>
    <property type="match status" value="1"/>
</dbReference>
<feature type="binding site" evidence="8">
    <location>
        <position position="62"/>
    </location>
    <ligand>
        <name>phosphate</name>
        <dbReference type="ChEBI" id="CHEBI:43474"/>
    </ligand>
</feature>
<feature type="binding site" evidence="8">
    <location>
        <position position="114"/>
    </location>
    <ligand>
        <name>phosphate</name>
        <dbReference type="ChEBI" id="CHEBI:43474"/>
    </ligand>
</feature>
<evidence type="ECO:0000259" key="9">
    <source>
        <dbReference type="Pfam" id="PF01048"/>
    </source>
</evidence>
<feature type="binding site" evidence="8">
    <location>
        <position position="213"/>
    </location>
    <ligand>
        <name>phosphate</name>
        <dbReference type="ChEBI" id="CHEBI:43474"/>
    </ligand>
</feature>
<comment type="function">
    <text evidence="1">The purine nucleoside phosphorylases catalyze the phosphorolytic breakdown of the N-glycosidic bond in the beta-(deoxy)ribonucleoside molecules, with the formation of the corresponding free purine bases and pentose-1-phosphate. Cleaves guanosine, inosine, 2'-deoxyguanosine and 2'-deoxyinosine.</text>
</comment>
<dbReference type="PANTHER" id="PTHR11904:SF9">
    <property type="entry name" value="PURINE NUCLEOSIDE PHOSPHORYLASE-RELATED"/>
    <property type="match status" value="1"/>
</dbReference>
<dbReference type="PIRSF" id="PIRSF000477">
    <property type="entry name" value="PurNPase"/>
    <property type="match status" value="1"/>
</dbReference>
<dbReference type="InterPro" id="IPR011268">
    <property type="entry name" value="Purine_phosphorylase"/>
</dbReference>
<evidence type="ECO:0000256" key="5">
    <source>
        <dbReference type="ARBA" id="ARBA00022679"/>
    </source>
</evidence>
<dbReference type="InterPro" id="IPR011270">
    <property type="entry name" value="Pur_Nuc_Pase_Ino/Guo-sp"/>
</dbReference>
<comment type="pathway">
    <text evidence="2 7">Purine metabolism; purine nucleoside salvage.</text>
</comment>
<keyword evidence="4 7" id="KW-0328">Glycosyltransferase</keyword>
<dbReference type="Proteomes" id="UP000886876">
    <property type="component" value="Unassembled WGS sequence"/>
</dbReference>
<dbReference type="Pfam" id="PF01048">
    <property type="entry name" value="PNP_UDP_1"/>
    <property type="match status" value="1"/>
</dbReference>
<dbReference type="GO" id="GO:0005737">
    <property type="term" value="C:cytoplasm"/>
    <property type="evidence" value="ECO:0007669"/>
    <property type="project" value="TreeGrafter"/>
</dbReference>
<keyword evidence="5 7" id="KW-0808">Transferase</keyword>
<reference evidence="10" key="1">
    <citation type="submission" date="2020-10" db="EMBL/GenBank/DDBJ databases">
        <authorList>
            <person name="Gilroy R."/>
        </authorList>
    </citation>
    <scope>NUCLEOTIDE SEQUENCE</scope>
    <source>
        <strain evidence="10">ChiHecec3B27-6122</strain>
    </source>
</reference>
<evidence type="ECO:0000256" key="3">
    <source>
        <dbReference type="ARBA" id="ARBA00006751"/>
    </source>
</evidence>
<evidence type="ECO:0000256" key="4">
    <source>
        <dbReference type="ARBA" id="ARBA00022676"/>
    </source>
</evidence>
<feature type="binding site" evidence="8">
    <location>
        <begin position="82"/>
        <end position="84"/>
    </location>
    <ligand>
        <name>phosphate</name>
        <dbReference type="ChEBI" id="CHEBI:43474"/>
    </ligand>
</feature>
<comment type="catalytic activity">
    <reaction evidence="6">
        <text>a purine 2'-deoxy-D-ribonucleoside + phosphate = a purine nucleobase + 2-deoxy-alpha-D-ribose 1-phosphate</text>
        <dbReference type="Rhea" id="RHEA:36431"/>
        <dbReference type="ChEBI" id="CHEBI:26386"/>
        <dbReference type="ChEBI" id="CHEBI:43474"/>
        <dbReference type="ChEBI" id="CHEBI:57259"/>
        <dbReference type="ChEBI" id="CHEBI:142361"/>
        <dbReference type="EC" id="2.4.2.1"/>
    </reaction>
</comment>
<dbReference type="EMBL" id="DVJS01000192">
    <property type="protein sequence ID" value="HIS97840.1"/>
    <property type="molecule type" value="Genomic_DNA"/>
</dbReference>
<evidence type="ECO:0000256" key="1">
    <source>
        <dbReference type="ARBA" id="ARBA00002678"/>
    </source>
</evidence>
<reference evidence="10" key="2">
    <citation type="journal article" date="2021" name="PeerJ">
        <title>Extensive microbial diversity within the chicken gut microbiome revealed by metagenomics and culture.</title>
        <authorList>
            <person name="Gilroy R."/>
            <person name="Ravi A."/>
            <person name="Getino M."/>
            <person name="Pursley I."/>
            <person name="Horton D.L."/>
            <person name="Alikhan N.F."/>
            <person name="Baker D."/>
            <person name="Gharbi K."/>
            <person name="Hall N."/>
            <person name="Watson M."/>
            <person name="Adriaenssens E.M."/>
            <person name="Foster-Nyarko E."/>
            <person name="Jarju S."/>
            <person name="Secka A."/>
            <person name="Antonio M."/>
            <person name="Oren A."/>
            <person name="Chaudhuri R.R."/>
            <person name="La Ragione R."/>
            <person name="Hildebrand F."/>
            <person name="Pallen M.J."/>
        </authorList>
    </citation>
    <scope>NUCLEOTIDE SEQUENCE</scope>
    <source>
        <strain evidence="10">ChiHecec3B27-6122</strain>
    </source>
</reference>
<comment type="similarity">
    <text evidence="3 7">Belongs to the PNP/MTAP phosphorylase family.</text>
</comment>
<dbReference type="NCBIfam" id="NF006054">
    <property type="entry name" value="PRK08202.1"/>
    <property type="match status" value="1"/>
</dbReference>
<evidence type="ECO:0000256" key="8">
    <source>
        <dbReference type="PIRSR" id="PIRSR000477-2"/>
    </source>
</evidence>
<evidence type="ECO:0000256" key="7">
    <source>
        <dbReference type="PIRNR" id="PIRNR000477"/>
    </source>
</evidence>
<dbReference type="SUPFAM" id="SSF53167">
    <property type="entry name" value="Purine and uridine phosphorylases"/>
    <property type="match status" value="1"/>
</dbReference>
<evidence type="ECO:0000256" key="2">
    <source>
        <dbReference type="ARBA" id="ARBA00005058"/>
    </source>
</evidence>
<dbReference type="Gene3D" id="3.40.50.1580">
    <property type="entry name" value="Nucleoside phosphorylase domain"/>
    <property type="match status" value="1"/>
</dbReference>
<dbReference type="AlphaFoldDB" id="A0A9D1K8P7"/>
<evidence type="ECO:0000256" key="6">
    <source>
        <dbReference type="ARBA" id="ARBA00048556"/>
    </source>
</evidence>
<feature type="domain" description="Nucleoside phosphorylase" evidence="9">
    <location>
        <begin position="26"/>
        <end position="271"/>
    </location>
</feature>
<dbReference type="GO" id="GO:0009116">
    <property type="term" value="P:nucleoside metabolic process"/>
    <property type="evidence" value="ECO:0007669"/>
    <property type="project" value="InterPro"/>
</dbReference>
<protein>
    <recommendedName>
        <fullName evidence="7">Purine nucleoside phosphorylase</fullName>
        <ecNumber evidence="7">2.4.2.1</ecNumber>
    </recommendedName>
    <alternativeName>
        <fullName evidence="7">Inosine-guanosine phosphorylase</fullName>
    </alternativeName>
</protein>
<dbReference type="CDD" id="cd09009">
    <property type="entry name" value="PNP-EcPNPII_like"/>
    <property type="match status" value="1"/>
</dbReference>
<evidence type="ECO:0000313" key="10">
    <source>
        <dbReference type="EMBL" id="HIS97840.1"/>
    </source>
</evidence>